<evidence type="ECO:0000313" key="3">
    <source>
        <dbReference type="Proteomes" id="UP000711178"/>
    </source>
</evidence>
<dbReference type="Proteomes" id="UP000711178">
    <property type="component" value="Unassembled WGS sequence"/>
</dbReference>
<reference evidence="2 3" key="1">
    <citation type="submission" date="2021-05" db="EMBL/GenBank/DDBJ databases">
        <title>Draft Whole Genome Sequencing Of Biosensor Chromobacterium violaceum Strain CV026 Reveals A Regulatory RNA In Chromobacterium violaceum Phenotype Regulatory Network.</title>
        <authorList>
            <person name="Hong K.W."/>
            <person name="Chan K.G."/>
            <person name="Chang C.-Y."/>
        </authorList>
    </citation>
    <scope>NUCLEOTIDE SEQUENCE [LARGE SCALE GENOMIC DNA]</scope>
    <source>
        <strain evidence="2 3">ATCC 31532</strain>
    </source>
</reference>
<dbReference type="PANTHER" id="PTHR35862:SF1">
    <property type="entry name" value="FELS-2 PROPHAGE PROTEIN"/>
    <property type="match status" value="1"/>
</dbReference>
<gene>
    <name evidence="2" type="ORF">KIF53_22255</name>
</gene>
<accession>A0ABS7FM70</accession>
<keyword evidence="3" id="KW-1185">Reference proteome</keyword>
<evidence type="ECO:0000256" key="1">
    <source>
        <dbReference type="SAM" id="Coils"/>
    </source>
</evidence>
<feature type="coiled-coil region" evidence="1">
    <location>
        <begin position="250"/>
        <end position="277"/>
    </location>
</feature>
<dbReference type="SUPFAM" id="SSF69279">
    <property type="entry name" value="Phage tail proteins"/>
    <property type="match status" value="1"/>
</dbReference>
<dbReference type="Pfam" id="PF05954">
    <property type="entry name" value="Phage_GPD"/>
    <property type="match status" value="1"/>
</dbReference>
<organism evidence="2 3">
    <name type="scientific">Chromobacterium subtsugae</name>
    <dbReference type="NCBI Taxonomy" id="251747"/>
    <lineage>
        <taxon>Bacteria</taxon>
        <taxon>Pseudomonadati</taxon>
        <taxon>Pseudomonadota</taxon>
        <taxon>Betaproteobacteria</taxon>
        <taxon>Neisseriales</taxon>
        <taxon>Chromobacteriaceae</taxon>
        <taxon>Chromobacterium</taxon>
    </lineage>
</organism>
<proteinExistence type="predicted"/>
<dbReference type="InterPro" id="IPR052726">
    <property type="entry name" value="Phage_Baseplate_Hub"/>
</dbReference>
<protein>
    <submittedName>
        <fullName evidence="2">Phage protein D</fullName>
    </submittedName>
</protein>
<evidence type="ECO:0000313" key="2">
    <source>
        <dbReference type="EMBL" id="MBW8290364.1"/>
    </source>
</evidence>
<dbReference type="PANTHER" id="PTHR35862">
    <property type="entry name" value="FELS-2 PROPHAGE PROTEIN"/>
    <property type="match status" value="1"/>
</dbReference>
<comment type="caution">
    <text evidence="2">The sequence shown here is derived from an EMBL/GenBank/DDBJ whole genome shotgun (WGS) entry which is preliminary data.</text>
</comment>
<sequence length="342" mass="38022">METLTGMRDPARPAFKIQWAGRQVSEELTPFILRLSYTDHEEGQSDSMDITLEDVDGRFRSGWYPTHGDRLRLQLGYQDGEQLDGGEFEIDEVELSGPPDIVVIRALAAGVTRPQRTPQGRGYDDTTLAAIAQSIAGRQKLALIGRIEPIRIIRATQIHETDLAFLRRLAGEYGYAFSVKGGRLVFCKLEDLHRGKPVLELRRGDISRYGCRDKIKGVVRQASVSYHDPRTRQCVSHSARQRNGTASGDAIKLNSRVESAQQARVKAEAAMTRQRLEATSVSLTLYGNPKLVAGVNFSLLDMGALSGIYHIVSSRHEMDRGGGYRTEVEARRLARKTGKGDK</sequence>
<dbReference type="GeneID" id="89685584"/>
<dbReference type="RefSeq" id="WP_043579122.1">
    <property type="nucleotide sequence ID" value="NZ_CP142381.1"/>
</dbReference>
<name>A0ABS7FM70_9NEIS</name>
<dbReference type="EMBL" id="JAHDTB010000047">
    <property type="protein sequence ID" value="MBW8290364.1"/>
    <property type="molecule type" value="Genomic_DNA"/>
</dbReference>
<keyword evidence="1" id="KW-0175">Coiled coil</keyword>